<dbReference type="Proteomes" id="UP000765509">
    <property type="component" value="Unassembled WGS sequence"/>
</dbReference>
<name>A0A9Q3B8Y3_9BASI</name>
<gene>
    <name evidence="1" type="ORF">O181_000460</name>
</gene>
<organism evidence="1 2">
    <name type="scientific">Austropuccinia psidii MF-1</name>
    <dbReference type="NCBI Taxonomy" id="1389203"/>
    <lineage>
        <taxon>Eukaryota</taxon>
        <taxon>Fungi</taxon>
        <taxon>Dikarya</taxon>
        <taxon>Basidiomycota</taxon>
        <taxon>Pucciniomycotina</taxon>
        <taxon>Pucciniomycetes</taxon>
        <taxon>Pucciniales</taxon>
        <taxon>Sphaerophragmiaceae</taxon>
        <taxon>Austropuccinia</taxon>
    </lineage>
</organism>
<dbReference type="EMBL" id="AVOT02000054">
    <property type="protein sequence ID" value="MBW0460745.1"/>
    <property type="molecule type" value="Genomic_DNA"/>
</dbReference>
<evidence type="ECO:0000313" key="2">
    <source>
        <dbReference type="Proteomes" id="UP000765509"/>
    </source>
</evidence>
<evidence type="ECO:0000313" key="1">
    <source>
        <dbReference type="EMBL" id="MBW0460745.1"/>
    </source>
</evidence>
<protein>
    <submittedName>
        <fullName evidence="1">Uncharacterized protein</fullName>
    </submittedName>
</protein>
<comment type="caution">
    <text evidence="1">The sequence shown here is derived from an EMBL/GenBank/DDBJ whole genome shotgun (WGS) entry which is preliminary data.</text>
</comment>
<dbReference type="AlphaFoldDB" id="A0A9Q3B8Y3"/>
<accession>A0A9Q3B8Y3</accession>
<reference evidence="1" key="1">
    <citation type="submission" date="2021-03" db="EMBL/GenBank/DDBJ databases">
        <title>Draft genome sequence of rust myrtle Austropuccinia psidii MF-1, a brazilian biotype.</title>
        <authorList>
            <person name="Quecine M.C."/>
            <person name="Pachon D.M.R."/>
            <person name="Bonatelli M.L."/>
            <person name="Correr F.H."/>
            <person name="Franceschini L.M."/>
            <person name="Leite T.F."/>
            <person name="Margarido G.R.A."/>
            <person name="Almeida C.A."/>
            <person name="Ferrarezi J.A."/>
            <person name="Labate C.A."/>
        </authorList>
    </citation>
    <scope>NUCLEOTIDE SEQUENCE</scope>
    <source>
        <strain evidence="1">MF-1</strain>
    </source>
</reference>
<proteinExistence type="predicted"/>
<sequence length="282" mass="31078">MSSSTHAKKAATNNNSKPKPLSLDEVYSLINSFQSASNSEIAELKSLRMAISPLPPASWCYVSLAYYCFMQEPHRLRGFCGKLPFPTRQLGYFTLHQCSTHFALCVGIIPLHTTAEDFFKEIKAILFPGNCFQKLKVVHEMVNLLVENRSGTPKPNATLIFSLHSRFVMFKKSKFESDKIKGLLAQEACHVPARLEQPVMAEILAKNDHKPSSNFAGQSTSLEPRASILDTLDTGELNALKPKPHPFPSARVYTPEPHPPSALGKVVSSVFCVVSSCGQSAD</sequence>
<keyword evidence="2" id="KW-1185">Reference proteome</keyword>